<evidence type="ECO:0000256" key="2">
    <source>
        <dbReference type="ARBA" id="ARBA00022692"/>
    </source>
</evidence>
<evidence type="ECO:0000313" key="7">
    <source>
        <dbReference type="EMBL" id="ETN46310.1"/>
    </source>
</evidence>
<dbReference type="Gene3D" id="3.10.20.90">
    <property type="entry name" value="Phosphatidylinositol 3-kinase Catalytic Subunit, Chain A, domain 1"/>
    <property type="match status" value="1"/>
</dbReference>
<feature type="region of interest" description="Disordered" evidence="5">
    <location>
        <begin position="519"/>
        <end position="565"/>
    </location>
</feature>
<feature type="region of interest" description="Disordered" evidence="5">
    <location>
        <begin position="633"/>
        <end position="716"/>
    </location>
</feature>
<sequence>MPVGDNAPPNPATEGSAPSGNDSNHVNLRVTYLHAGNPRPPHNLGSVPTDTTIGALKIRLQAELLENPRPEEQRLIYQGRPLLQDAMSLREALRLEGPIGPLPYTIHIIIQPRQAAPHFRPESIANVPPAPAVNGGNLAFNDNGYVAQPQQQFAGQGDEHATRMHAIAQAHANMLQQQIQALQQQQGPNAPQRFSAMFQINGQQMQPTYVQPNAQHQPANPPESGNSTEPQPQQSQSQPQAQSAQAIPQPLPLPPPLPLPQGMPNPLLNIMYNTQQPAGNAPFPRPLSVPPPARAGETTAHMATNNTPVPSMGGFGLPLPPLRARLPYPQPHQPTEPTVWLASSRNGPEALLFAPGHGYFSTTSTGGGTVVGRSNIGSQLRQLQNANNIRSAILPTRTTDQTPASGANAPPAANAAQAAQQPGRGAVGPLALQQQLQPGQGPAVQVRERAANDDFIGLVIQRGWLFLRLYMFMFVLSDPGTWRRYLLLALALLVCLLPRQNPLNQLMGAARRHIDNLIGPPAPQPRPAAQAVPQAGNPTAPAVANSNDAASASAHAPAVPGAVNITPEEAARRILDQRAEHERREREANPNVLRDVFYRVEQAVALFLASLIPGVGERHVAAREEQRRERLRAEMERANAEREAEERRRREAEGVQDTPLGGQDGSSGGEAKATDAPISAESETAGSSTGLDARGTSGVIAEEQLRERHGATEASQ</sequence>
<keyword evidence="2" id="KW-0812">Transmembrane</keyword>
<dbReference type="InterPro" id="IPR000626">
    <property type="entry name" value="Ubiquitin-like_dom"/>
</dbReference>
<feature type="compositionally biased region" description="Low complexity" evidence="5">
    <location>
        <begin position="527"/>
        <end position="563"/>
    </location>
</feature>
<dbReference type="Proteomes" id="UP000030752">
    <property type="component" value="Unassembled WGS sequence"/>
</dbReference>
<dbReference type="GeneID" id="19967833"/>
<keyword evidence="8" id="KW-1185">Reference proteome</keyword>
<gene>
    <name evidence="7" type="ORF">HMPREF1541_00494</name>
</gene>
<feature type="compositionally biased region" description="Low complexity" evidence="5">
    <location>
        <begin position="403"/>
        <end position="426"/>
    </location>
</feature>
<dbReference type="PANTHER" id="PTHR12943:SF27">
    <property type="entry name" value="HOMOCYSTEINE-INDUCED ENDOPLASMIC RETICULUM PROTEIN, ISOFORM A"/>
    <property type="match status" value="1"/>
</dbReference>
<evidence type="ECO:0000256" key="1">
    <source>
        <dbReference type="ARBA" id="ARBA00004370"/>
    </source>
</evidence>
<protein>
    <recommendedName>
        <fullName evidence="6">Ubiquitin-like domain-containing protein</fullName>
    </recommendedName>
</protein>
<evidence type="ECO:0000313" key="8">
    <source>
        <dbReference type="Proteomes" id="UP000030752"/>
    </source>
</evidence>
<dbReference type="OrthoDB" id="21589at2759"/>
<evidence type="ECO:0000259" key="6">
    <source>
        <dbReference type="PROSITE" id="PS50053"/>
    </source>
</evidence>
<accession>W2SCG2</accession>
<evidence type="ECO:0000256" key="4">
    <source>
        <dbReference type="ARBA" id="ARBA00023136"/>
    </source>
</evidence>
<dbReference type="InterPro" id="IPR039751">
    <property type="entry name" value="HERPUD1/2"/>
</dbReference>
<keyword evidence="3" id="KW-1133">Transmembrane helix</keyword>
<feature type="compositionally biased region" description="Pro residues" evidence="5">
    <location>
        <begin position="283"/>
        <end position="293"/>
    </location>
</feature>
<feature type="domain" description="Ubiquitin-like" evidence="6">
    <location>
        <begin position="26"/>
        <end position="91"/>
    </location>
</feature>
<dbReference type="EMBL" id="KB822711">
    <property type="protein sequence ID" value="ETN46310.1"/>
    <property type="molecule type" value="Genomic_DNA"/>
</dbReference>
<feature type="compositionally biased region" description="Low complexity" evidence="5">
    <location>
        <begin position="230"/>
        <end position="248"/>
    </location>
</feature>
<dbReference type="eggNOG" id="ENOG502SAFQ">
    <property type="taxonomic scope" value="Eukaryota"/>
</dbReference>
<feature type="compositionally biased region" description="Polar residues" evidence="5">
    <location>
        <begin position="681"/>
        <end position="690"/>
    </location>
</feature>
<feature type="region of interest" description="Disordered" evidence="5">
    <location>
        <begin position="1"/>
        <end position="25"/>
    </location>
</feature>
<dbReference type="AlphaFoldDB" id="W2SCG2"/>
<dbReference type="InterPro" id="IPR029071">
    <property type="entry name" value="Ubiquitin-like_domsf"/>
</dbReference>
<evidence type="ECO:0000256" key="5">
    <source>
        <dbReference type="SAM" id="MobiDB-lite"/>
    </source>
</evidence>
<proteinExistence type="predicted"/>
<evidence type="ECO:0000256" key="3">
    <source>
        <dbReference type="ARBA" id="ARBA00022989"/>
    </source>
</evidence>
<organism evidence="7 8">
    <name type="scientific">Cyphellophora europaea (strain CBS 101466)</name>
    <name type="common">Phialophora europaea</name>
    <dbReference type="NCBI Taxonomy" id="1220924"/>
    <lineage>
        <taxon>Eukaryota</taxon>
        <taxon>Fungi</taxon>
        <taxon>Dikarya</taxon>
        <taxon>Ascomycota</taxon>
        <taxon>Pezizomycotina</taxon>
        <taxon>Eurotiomycetes</taxon>
        <taxon>Chaetothyriomycetidae</taxon>
        <taxon>Chaetothyriales</taxon>
        <taxon>Cyphellophoraceae</taxon>
        <taxon>Cyphellophora</taxon>
    </lineage>
</organism>
<dbReference type="PANTHER" id="PTHR12943">
    <property type="entry name" value="HOMOCYSTEINE-RESPONSIVE ENDOPLASMIC RETICULUM-RESIDENT UNIQUITIN-LIKE DOMAIN HERPUD PROTEIN FAMILY MEMBER"/>
    <property type="match status" value="1"/>
</dbReference>
<keyword evidence="4" id="KW-0472">Membrane</keyword>
<dbReference type="SUPFAM" id="SSF54236">
    <property type="entry name" value="Ubiquitin-like"/>
    <property type="match status" value="1"/>
</dbReference>
<dbReference type="InParanoid" id="W2SCG2"/>
<feature type="compositionally biased region" description="Basic and acidic residues" evidence="5">
    <location>
        <begin position="703"/>
        <end position="716"/>
    </location>
</feature>
<dbReference type="VEuPathDB" id="FungiDB:HMPREF1541_00494"/>
<feature type="compositionally biased region" description="Basic and acidic residues" evidence="5">
    <location>
        <begin position="633"/>
        <end position="653"/>
    </location>
</feature>
<feature type="region of interest" description="Disordered" evidence="5">
    <location>
        <begin position="399"/>
        <end position="426"/>
    </location>
</feature>
<dbReference type="GO" id="GO:0016020">
    <property type="term" value="C:membrane"/>
    <property type="evidence" value="ECO:0007669"/>
    <property type="project" value="UniProtKB-SubCell"/>
</dbReference>
<feature type="compositionally biased region" description="Polar residues" evidence="5">
    <location>
        <begin position="16"/>
        <end position="25"/>
    </location>
</feature>
<dbReference type="RefSeq" id="XP_008711022.1">
    <property type="nucleotide sequence ID" value="XM_008712800.1"/>
</dbReference>
<dbReference type="GO" id="GO:0030968">
    <property type="term" value="P:endoplasmic reticulum unfolded protein response"/>
    <property type="evidence" value="ECO:0007669"/>
    <property type="project" value="TreeGrafter"/>
</dbReference>
<dbReference type="HOGENOM" id="CLU_024875_0_0_1"/>
<reference evidence="7 8" key="1">
    <citation type="submission" date="2013-03" db="EMBL/GenBank/DDBJ databases">
        <title>The Genome Sequence of Phialophora europaea CBS 101466.</title>
        <authorList>
            <consortium name="The Broad Institute Genomics Platform"/>
            <person name="Cuomo C."/>
            <person name="de Hoog S."/>
            <person name="Gorbushina A."/>
            <person name="Walker B."/>
            <person name="Young S.K."/>
            <person name="Zeng Q."/>
            <person name="Gargeya S."/>
            <person name="Fitzgerald M."/>
            <person name="Haas B."/>
            <person name="Abouelleil A."/>
            <person name="Allen A.W."/>
            <person name="Alvarado L."/>
            <person name="Arachchi H.M."/>
            <person name="Berlin A.M."/>
            <person name="Chapman S.B."/>
            <person name="Gainer-Dewar J."/>
            <person name="Goldberg J."/>
            <person name="Griggs A."/>
            <person name="Gujja S."/>
            <person name="Hansen M."/>
            <person name="Howarth C."/>
            <person name="Imamovic A."/>
            <person name="Ireland A."/>
            <person name="Larimer J."/>
            <person name="McCowan C."/>
            <person name="Murphy C."/>
            <person name="Pearson M."/>
            <person name="Poon T.W."/>
            <person name="Priest M."/>
            <person name="Roberts A."/>
            <person name="Saif S."/>
            <person name="Shea T."/>
            <person name="Sisk P."/>
            <person name="Sykes S."/>
            <person name="Wortman J."/>
            <person name="Nusbaum C."/>
            <person name="Birren B."/>
        </authorList>
    </citation>
    <scope>NUCLEOTIDE SEQUENCE [LARGE SCALE GENOMIC DNA]</scope>
    <source>
        <strain evidence="7 8">CBS 101466</strain>
    </source>
</reference>
<name>W2SCG2_CYPE1</name>
<feature type="compositionally biased region" description="Pro residues" evidence="5">
    <location>
        <begin position="249"/>
        <end position="263"/>
    </location>
</feature>
<comment type="subcellular location">
    <subcellularLocation>
        <location evidence="1">Membrane</location>
    </subcellularLocation>
</comment>
<dbReference type="PROSITE" id="PS50053">
    <property type="entry name" value="UBIQUITIN_2"/>
    <property type="match status" value="1"/>
</dbReference>
<feature type="region of interest" description="Disordered" evidence="5">
    <location>
        <begin position="212"/>
        <end position="338"/>
    </location>
</feature>